<dbReference type="Proteomes" id="UP000256690">
    <property type="component" value="Unassembled WGS sequence"/>
</dbReference>
<keyword evidence="2" id="KW-0732">Signal</keyword>
<keyword evidence="1" id="KW-0472">Membrane</keyword>
<dbReference type="OrthoDB" id="783096at2759"/>
<dbReference type="Gene3D" id="3.60.21.10">
    <property type="match status" value="1"/>
</dbReference>
<dbReference type="InterPro" id="IPR029052">
    <property type="entry name" value="Metallo-depent_PP-like"/>
</dbReference>
<feature type="chain" id="PRO_5017599177" description="Calcineurin-like phosphoesterase domain-containing protein" evidence="2">
    <location>
        <begin position="18"/>
        <end position="398"/>
    </location>
</feature>
<dbReference type="Pfam" id="PF00149">
    <property type="entry name" value="Metallophos"/>
    <property type="match status" value="1"/>
</dbReference>
<dbReference type="PANTHER" id="PTHR32440">
    <property type="entry name" value="PHOSPHATASE DCR2-RELATED-RELATED"/>
    <property type="match status" value="1"/>
</dbReference>
<evidence type="ECO:0000256" key="2">
    <source>
        <dbReference type="SAM" id="SignalP"/>
    </source>
</evidence>
<reference evidence="4 5" key="1">
    <citation type="journal article" date="2018" name="IMA Fungus">
        <title>IMA Genome-F 9: Draft genome sequence of Annulohypoxylon stygium, Aspergillus mulundensis, Berkeleyomyces basicola (syn. Thielaviopsis basicola), Ceratocystis smalleyi, two Cercospora beticola strains, Coleophoma cylindrospora, Fusarium fracticaudum, Phialophora cf. hyalina, and Morchella septimelata.</title>
        <authorList>
            <person name="Wingfield B.D."/>
            <person name="Bills G.F."/>
            <person name="Dong Y."/>
            <person name="Huang W."/>
            <person name="Nel W.J."/>
            <person name="Swalarsk-Parry B.S."/>
            <person name="Vaghefi N."/>
            <person name="Wilken P.M."/>
            <person name="An Z."/>
            <person name="de Beer Z.W."/>
            <person name="De Vos L."/>
            <person name="Chen L."/>
            <person name="Duong T.A."/>
            <person name="Gao Y."/>
            <person name="Hammerbacher A."/>
            <person name="Kikkert J.R."/>
            <person name="Li Y."/>
            <person name="Li H."/>
            <person name="Li K."/>
            <person name="Li Q."/>
            <person name="Liu X."/>
            <person name="Ma X."/>
            <person name="Naidoo K."/>
            <person name="Pethybridge S.J."/>
            <person name="Sun J."/>
            <person name="Steenkamp E.T."/>
            <person name="van der Nest M.A."/>
            <person name="van Wyk S."/>
            <person name="Wingfield M.J."/>
            <person name="Xiong C."/>
            <person name="Yue Q."/>
            <person name="Zhang X."/>
        </authorList>
    </citation>
    <scope>NUCLEOTIDE SEQUENCE [LARGE SCALE GENOMIC DNA]</scope>
    <source>
        <strain evidence="4 5">DSM 5745</strain>
    </source>
</reference>
<dbReference type="SUPFAM" id="SSF56300">
    <property type="entry name" value="Metallo-dependent phosphatases"/>
    <property type="match status" value="1"/>
</dbReference>
<feature type="signal peptide" evidence="2">
    <location>
        <begin position="1"/>
        <end position="17"/>
    </location>
</feature>
<evidence type="ECO:0000256" key="1">
    <source>
        <dbReference type="SAM" id="Phobius"/>
    </source>
</evidence>
<dbReference type="STRING" id="1810919.A0A3D8QVU5"/>
<proteinExistence type="predicted"/>
<sequence length="398" mass="44624">MWSFCAIVNLVLRSTLRFSPDGTFQITVLSDLHFAEYEDSAQGATQDARTAGVVQKVLQHETSTQLVVLNGDLISGYGTTSDNATRYLDQVFAPIHALDLPWAVTYGNHDNERFSKSRALFDYESSTYPDQSLTRDMGPQGSEAGVSNYYLEVFAETEDVPALLLWFFDSRGGDQPHDWVDDSVVEWFVSTNANLVQQYKRAVPSLAFFHIPITAAYDFQVKPGVNPSRQPGKNGEKVWWQGRGYDGKTGHDLKFMTALSNTDGMLATFSGHDHDNDWCFKWKRSPSTSAGLNVCYGRHTGYGSYGSLARGARQILLKKDTLAEEVVTWIRLEDGLVPENVTLNATYGQDEYHPHHRGFPQRTDLRRGLSAVENIGVGLDVSTLYLVGLVLFWWIRGR</sequence>
<protein>
    <recommendedName>
        <fullName evidence="3">Calcineurin-like phosphoesterase domain-containing protein</fullName>
    </recommendedName>
</protein>
<evidence type="ECO:0000259" key="3">
    <source>
        <dbReference type="Pfam" id="PF00149"/>
    </source>
</evidence>
<keyword evidence="1" id="KW-0812">Transmembrane</keyword>
<dbReference type="EMBL" id="PVWQ01000013">
    <property type="protein sequence ID" value="RDW65892.1"/>
    <property type="molecule type" value="Genomic_DNA"/>
</dbReference>
<keyword evidence="1" id="KW-1133">Transmembrane helix</keyword>
<dbReference type="PANTHER" id="PTHR32440:SF11">
    <property type="entry name" value="METALLOPHOSPHOESTERASE DOMAIN-CONTAINING PROTEIN"/>
    <property type="match status" value="1"/>
</dbReference>
<dbReference type="RefSeq" id="XP_026599995.1">
    <property type="nucleotide sequence ID" value="XM_026751647.1"/>
</dbReference>
<dbReference type="CDD" id="cd07383">
    <property type="entry name" value="MPP_Dcr2"/>
    <property type="match status" value="1"/>
</dbReference>
<dbReference type="InterPro" id="IPR004843">
    <property type="entry name" value="Calcineurin-like_PHP"/>
</dbReference>
<gene>
    <name evidence="4" type="ORF">DSM5745_09631</name>
</gene>
<dbReference type="GO" id="GO:0016788">
    <property type="term" value="F:hydrolase activity, acting on ester bonds"/>
    <property type="evidence" value="ECO:0007669"/>
    <property type="project" value="TreeGrafter"/>
</dbReference>
<dbReference type="GO" id="GO:0005737">
    <property type="term" value="C:cytoplasm"/>
    <property type="evidence" value="ECO:0007669"/>
    <property type="project" value="TreeGrafter"/>
</dbReference>
<keyword evidence="5" id="KW-1185">Reference proteome</keyword>
<feature type="domain" description="Calcineurin-like phosphoesterase" evidence="3">
    <location>
        <begin position="25"/>
        <end position="227"/>
    </location>
</feature>
<name>A0A3D8QVU5_9EURO</name>
<evidence type="ECO:0000313" key="5">
    <source>
        <dbReference type="Proteomes" id="UP000256690"/>
    </source>
</evidence>
<accession>A0A3D8QVU5</accession>
<feature type="transmembrane region" description="Helical" evidence="1">
    <location>
        <begin position="375"/>
        <end position="395"/>
    </location>
</feature>
<dbReference type="AlphaFoldDB" id="A0A3D8QVU5"/>
<comment type="caution">
    <text evidence="4">The sequence shown here is derived from an EMBL/GenBank/DDBJ whole genome shotgun (WGS) entry which is preliminary data.</text>
</comment>
<dbReference type="GeneID" id="38120001"/>
<evidence type="ECO:0000313" key="4">
    <source>
        <dbReference type="EMBL" id="RDW65892.1"/>
    </source>
</evidence>
<organism evidence="4 5">
    <name type="scientific">Aspergillus mulundensis</name>
    <dbReference type="NCBI Taxonomy" id="1810919"/>
    <lineage>
        <taxon>Eukaryota</taxon>
        <taxon>Fungi</taxon>
        <taxon>Dikarya</taxon>
        <taxon>Ascomycota</taxon>
        <taxon>Pezizomycotina</taxon>
        <taxon>Eurotiomycetes</taxon>
        <taxon>Eurotiomycetidae</taxon>
        <taxon>Eurotiales</taxon>
        <taxon>Aspergillaceae</taxon>
        <taxon>Aspergillus</taxon>
        <taxon>Aspergillus subgen. Nidulantes</taxon>
    </lineage>
</organism>